<dbReference type="EMBL" id="LNQE01000277">
    <property type="protein sequence ID" value="KUG27891.1"/>
    <property type="molecule type" value="Genomic_DNA"/>
</dbReference>
<gene>
    <name evidence="3" type="ORF">ASZ90_002259</name>
</gene>
<dbReference type="Pfam" id="PF02621">
    <property type="entry name" value="VitK2_biosynth"/>
    <property type="match status" value="1"/>
</dbReference>
<comment type="caution">
    <text evidence="3">The sequence shown here is derived from an EMBL/GenBank/DDBJ whole genome shotgun (WGS) entry which is preliminary data.</text>
</comment>
<dbReference type="SUPFAM" id="SSF53850">
    <property type="entry name" value="Periplasmic binding protein-like II"/>
    <property type="match status" value="1"/>
</dbReference>
<reference evidence="3" key="1">
    <citation type="journal article" date="2015" name="Proc. Natl. Acad. Sci. U.S.A.">
        <title>Networks of energetic and metabolic interactions define dynamics in microbial communities.</title>
        <authorList>
            <person name="Embree M."/>
            <person name="Liu J.K."/>
            <person name="Al-Bassam M.M."/>
            <person name="Zengler K."/>
        </authorList>
    </citation>
    <scope>NUCLEOTIDE SEQUENCE</scope>
</reference>
<evidence type="ECO:0000313" key="3">
    <source>
        <dbReference type="EMBL" id="KUG27891.1"/>
    </source>
</evidence>
<keyword evidence="2" id="KW-0456">Lyase</keyword>
<dbReference type="Gene3D" id="3.40.190.10">
    <property type="entry name" value="Periplasmic binding protein-like II"/>
    <property type="match status" value="2"/>
</dbReference>
<dbReference type="PANTHER" id="PTHR37690:SF1">
    <property type="entry name" value="CHORISMATE DEHYDRATASE"/>
    <property type="match status" value="1"/>
</dbReference>
<dbReference type="CDD" id="cd13634">
    <property type="entry name" value="PBP2_Sco4506"/>
    <property type="match status" value="1"/>
</dbReference>
<dbReference type="InterPro" id="IPR030868">
    <property type="entry name" value="MqnA"/>
</dbReference>
<name>A0A0W8G5Y5_9ZZZZ</name>
<evidence type="ECO:0000256" key="1">
    <source>
        <dbReference type="ARBA" id="ARBA00022428"/>
    </source>
</evidence>
<protein>
    <submittedName>
        <fullName evidence="3">Menaquinone via futalosine step 1</fullName>
    </submittedName>
</protein>
<proteinExistence type="inferred from homology"/>
<dbReference type="AlphaFoldDB" id="A0A0W8G5Y5"/>
<dbReference type="HAMAP" id="MF_00995">
    <property type="entry name" value="MqnA"/>
    <property type="match status" value="1"/>
</dbReference>
<dbReference type="GO" id="GO:0016829">
    <property type="term" value="F:lyase activity"/>
    <property type="evidence" value="ECO:0007669"/>
    <property type="project" value="UniProtKB-KW"/>
</dbReference>
<dbReference type="GO" id="GO:0009234">
    <property type="term" value="P:menaquinone biosynthetic process"/>
    <property type="evidence" value="ECO:0007669"/>
    <property type="project" value="UniProtKB-KW"/>
</dbReference>
<evidence type="ECO:0000256" key="2">
    <source>
        <dbReference type="ARBA" id="ARBA00023239"/>
    </source>
</evidence>
<dbReference type="InterPro" id="IPR003773">
    <property type="entry name" value="Menaquinone_biosynth"/>
</dbReference>
<sequence>MPHPTLRIGRIAYLNVWPLFTLLAPVIAAIPGVDCVSGHPSELNAALGRGEIDVAPASAFAYLANPEGFALLPDLSISAAVAPIQSVLLVSPVPVDELGEYLRRTENTVLLSQASASSNALLQVLWRFHWKLPEVAWTMTAPGTGLATDRPFVEIGDTALSYYLDPPANRHIIDLGEAWHAFTGLPFVFAAWIVREGLGRTRERVLSEVWRSLMDIKAGLAHRLEALVENGARPDWIGAVALADYLRGVSYDLGPDRQASLLLFGHHCRELGLLDAVPGLRWQAV</sequence>
<dbReference type="PANTHER" id="PTHR37690">
    <property type="entry name" value="CHORISMATE DEHYDRATASE"/>
    <property type="match status" value="1"/>
</dbReference>
<keyword evidence="1" id="KW-0474">Menaquinone biosynthesis</keyword>
<organism evidence="3">
    <name type="scientific">hydrocarbon metagenome</name>
    <dbReference type="NCBI Taxonomy" id="938273"/>
    <lineage>
        <taxon>unclassified sequences</taxon>
        <taxon>metagenomes</taxon>
        <taxon>ecological metagenomes</taxon>
    </lineage>
</organism>
<accession>A0A0W8G5Y5</accession>